<dbReference type="Pfam" id="PF03704">
    <property type="entry name" value="BTAD"/>
    <property type="match status" value="1"/>
</dbReference>
<evidence type="ECO:0000256" key="2">
    <source>
        <dbReference type="ARBA" id="ARBA00023015"/>
    </source>
</evidence>
<comment type="similarity">
    <text evidence="1">Belongs to the AfsR/DnrI/RedD regulatory family.</text>
</comment>
<dbReference type="GO" id="GO:0043531">
    <property type="term" value="F:ADP binding"/>
    <property type="evidence" value="ECO:0007669"/>
    <property type="project" value="InterPro"/>
</dbReference>
<keyword evidence="3 5" id="KW-0238">DNA-binding</keyword>
<dbReference type="PROSITE" id="PS51755">
    <property type="entry name" value="OMPR_PHOB"/>
    <property type="match status" value="1"/>
</dbReference>
<dbReference type="SMART" id="SM00862">
    <property type="entry name" value="Trans_reg_C"/>
    <property type="match status" value="1"/>
</dbReference>
<name>A0A1C6VWN0_9ACTN</name>
<dbReference type="GO" id="GO:0003677">
    <property type="term" value="F:DNA binding"/>
    <property type="evidence" value="ECO:0007669"/>
    <property type="project" value="UniProtKB-UniRule"/>
</dbReference>
<evidence type="ECO:0000259" key="6">
    <source>
        <dbReference type="PROSITE" id="PS51755"/>
    </source>
</evidence>
<reference evidence="7 9" key="1">
    <citation type="submission" date="2016-06" db="EMBL/GenBank/DDBJ databases">
        <authorList>
            <person name="Kjaerup R.B."/>
            <person name="Dalgaard T.S."/>
            <person name="Juul-Madsen H.R."/>
        </authorList>
    </citation>
    <scope>NUCLEOTIDE SEQUENCE [LARGE SCALE GENOMIC DNA]</scope>
    <source>
        <strain evidence="7 9">DSM 43363</strain>
    </source>
</reference>
<dbReference type="Proteomes" id="UP001334804">
    <property type="component" value="Chromosome"/>
</dbReference>
<dbReference type="Gene3D" id="1.10.10.10">
    <property type="entry name" value="Winged helix-like DNA-binding domain superfamily/Winged helix DNA-binding domain"/>
    <property type="match status" value="1"/>
</dbReference>
<keyword evidence="2" id="KW-0805">Transcription regulation</keyword>
<feature type="domain" description="OmpR/PhoB-type" evidence="6">
    <location>
        <begin position="1"/>
        <end position="90"/>
    </location>
</feature>
<evidence type="ECO:0000313" key="7">
    <source>
        <dbReference type="EMBL" id="SCL70696.1"/>
    </source>
</evidence>
<proteinExistence type="inferred from homology"/>
<dbReference type="InterPro" id="IPR027417">
    <property type="entry name" value="P-loop_NTPase"/>
</dbReference>
<dbReference type="RefSeq" id="WP_091630388.1">
    <property type="nucleotide sequence ID" value="NZ_CP109071.1"/>
</dbReference>
<dbReference type="Proteomes" id="UP000199343">
    <property type="component" value="Unassembled WGS sequence"/>
</dbReference>
<dbReference type="PRINTS" id="PR00364">
    <property type="entry name" value="DISEASERSIST"/>
</dbReference>
<dbReference type="AlphaFoldDB" id="A0A1C6VWN0"/>
<keyword evidence="4" id="KW-0804">Transcription</keyword>
<dbReference type="GO" id="GO:0000160">
    <property type="term" value="P:phosphorelay signal transduction system"/>
    <property type="evidence" value="ECO:0007669"/>
    <property type="project" value="InterPro"/>
</dbReference>
<evidence type="ECO:0000256" key="5">
    <source>
        <dbReference type="PROSITE-ProRule" id="PRU01091"/>
    </source>
</evidence>
<dbReference type="GO" id="GO:0006355">
    <property type="term" value="P:regulation of DNA-templated transcription"/>
    <property type="evidence" value="ECO:0007669"/>
    <property type="project" value="InterPro"/>
</dbReference>
<reference evidence="8 10" key="2">
    <citation type="submission" date="2022-10" db="EMBL/GenBank/DDBJ databases">
        <title>The complete genomes of actinobacterial strains from the NBC collection.</title>
        <authorList>
            <person name="Joergensen T.S."/>
            <person name="Alvarez Arevalo M."/>
            <person name="Sterndorff E.B."/>
            <person name="Faurdal D."/>
            <person name="Vuksanovic O."/>
            <person name="Mourched A.-S."/>
            <person name="Charusanti P."/>
            <person name="Shaw S."/>
            <person name="Blin K."/>
            <person name="Weber T."/>
        </authorList>
    </citation>
    <scope>NUCLEOTIDE SEQUENCE [LARGE SCALE GENOMIC DNA]</scope>
    <source>
        <strain evidence="8 10">NBC 01809</strain>
    </source>
</reference>
<feature type="DNA-binding region" description="OmpR/PhoB-type" evidence="5">
    <location>
        <begin position="1"/>
        <end position="90"/>
    </location>
</feature>
<evidence type="ECO:0000256" key="4">
    <source>
        <dbReference type="ARBA" id="ARBA00023163"/>
    </source>
</evidence>
<dbReference type="InterPro" id="IPR051677">
    <property type="entry name" value="AfsR-DnrI-RedD_regulator"/>
</dbReference>
<dbReference type="InterPro" id="IPR036388">
    <property type="entry name" value="WH-like_DNA-bd_sf"/>
</dbReference>
<sequence>MEFRVLGPVGAWRGDVEVALDGAKQRTVLAALLLAEGRTVPDTRLCELLWGERPPATFAAQLYNYVSRLRKYLGAGVDIVRQWSGYQIRIGTARLDLDDFERLAEAGRESLHGGRHAEAAERLHAAMSLWRGPALSNVTERLAATESHRMAELRMAVLESRIEADLLLGRHVRLVPEITQLVAEHPLHEGLRGQLMTALVRCDRQADALATYHEGRRALADELGVDPGPLLTEAYRAILAGPSAPAPAVVAEPSWHGVRPAMLPPGVGDFAGRDEELGRLIRALTAAPAARQSVAVITGMAGVGKSTLALHAAHLSRATFPDGQLYADLGGARGNAVEPYDVLGWFLRSLGHAESTIPKGLDERVRLYRSQLAGRRLLVMLDGTADYAQVAPLLPGDPGCQVVVTSRLRMPELTGATSIEVGTLNREQALALLGRIIGADRVAEEADAADRIVELCGRLSLGVRVTGSRLLARPHWSLGYLADRLADERYRLDELRLGSMDVRERLDSSYHQLADLGQLALRRLALLRAPAFPSWCTAEVLGVSRHAGEEVGENLVDARLLEIVESDGGRRQRFRFHDLVRVFAREKADQADRMLVAGAGALSGVGS</sequence>
<organism evidence="7 9">
    <name type="scientific">Micromonospora peucetia</name>
    <dbReference type="NCBI Taxonomy" id="47871"/>
    <lineage>
        <taxon>Bacteria</taxon>
        <taxon>Bacillati</taxon>
        <taxon>Actinomycetota</taxon>
        <taxon>Actinomycetes</taxon>
        <taxon>Micromonosporales</taxon>
        <taxon>Micromonosporaceae</taxon>
        <taxon>Micromonospora</taxon>
    </lineage>
</organism>
<evidence type="ECO:0000256" key="1">
    <source>
        <dbReference type="ARBA" id="ARBA00005820"/>
    </source>
</evidence>
<keyword evidence="10" id="KW-1185">Reference proteome</keyword>
<dbReference type="SMART" id="SM01043">
    <property type="entry name" value="BTAD"/>
    <property type="match status" value="1"/>
</dbReference>
<dbReference type="InterPro" id="IPR011990">
    <property type="entry name" value="TPR-like_helical_dom_sf"/>
</dbReference>
<dbReference type="PANTHER" id="PTHR35807:SF1">
    <property type="entry name" value="TRANSCRIPTIONAL REGULATOR REDD"/>
    <property type="match status" value="1"/>
</dbReference>
<dbReference type="SUPFAM" id="SSF48452">
    <property type="entry name" value="TPR-like"/>
    <property type="match status" value="1"/>
</dbReference>
<dbReference type="PANTHER" id="PTHR35807">
    <property type="entry name" value="TRANSCRIPTIONAL REGULATOR REDD-RELATED"/>
    <property type="match status" value="1"/>
</dbReference>
<evidence type="ECO:0000313" key="9">
    <source>
        <dbReference type="Proteomes" id="UP000199343"/>
    </source>
</evidence>
<dbReference type="Gene3D" id="1.25.40.10">
    <property type="entry name" value="Tetratricopeptide repeat domain"/>
    <property type="match status" value="1"/>
</dbReference>
<dbReference type="Gene3D" id="3.40.50.300">
    <property type="entry name" value="P-loop containing nucleotide triphosphate hydrolases"/>
    <property type="match status" value="1"/>
</dbReference>
<dbReference type="InterPro" id="IPR005158">
    <property type="entry name" value="BTAD"/>
</dbReference>
<evidence type="ECO:0000256" key="3">
    <source>
        <dbReference type="ARBA" id="ARBA00023125"/>
    </source>
</evidence>
<protein>
    <submittedName>
        <fullName evidence="7">DNA-binding transcriptional activator of the SARP family</fullName>
    </submittedName>
    <submittedName>
        <fullName evidence="8">NB-ARC domain-containing protein</fullName>
    </submittedName>
</protein>
<dbReference type="SUPFAM" id="SSF52540">
    <property type="entry name" value="P-loop containing nucleoside triphosphate hydrolases"/>
    <property type="match status" value="1"/>
</dbReference>
<dbReference type="EMBL" id="CP109071">
    <property type="protein sequence ID" value="WSA31396.1"/>
    <property type="molecule type" value="Genomic_DNA"/>
</dbReference>
<accession>A0A1C6VWN0</accession>
<dbReference type="STRING" id="47871.GA0070608_4414"/>
<dbReference type="InterPro" id="IPR001867">
    <property type="entry name" value="OmpR/PhoB-type_DNA-bd"/>
</dbReference>
<dbReference type="CDD" id="cd15831">
    <property type="entry name" value="BTAD"/>
    <property type="match status" value="1"/>
</dbReference>
<evidence type="ECO:0000313" key="10">
    <source>
        <dbReference type="Proteomes" id="UP001334804"/>
    </source>
</evidence>
<gene>
    <name evidence="7" type="ORF">GA0070608_4414</name>
    <name evidence="8" type="ORF">OIE14_25155</name>
</gene>
<dbReference type="InterPro" id="IPR016032">
    <property type="entry name" value="Sig_transdc_resp-reg_C-effctor"/>
</dbReference>
<dbReference type="SUPFAM" id="SSF46894">
    <property type="entry name" value="C-terminal effector domain of the bipartite response regulators"/>
    <property type="match status" value="1"/>
</dbReference>
<dbReference type="OrthoDB" id="7628974at2"/>
<dbReference type="Pfam" id="PF13191">
    <property type="entry name" value="AAA_16"/>
    <property type="match status" value="1"/>
</dbReference>
<evidence type="ECO:0000313" key="8">
    <source>
        <dbReference type="EMBL" id="WSA31396.1"/>
    </source>
</evidence>
<dbReference type="EMBL" id="FMIC01000002">
    <property type="protein sequence ID" value="SCL70696.1"/>
    <property type="molecule type" value="Genomic_DNA"/>
</dbReference>
<dbReference type="InterPro" id="IPR041664">
    <property type="entry name" value="AAA_16"/>
</dbReference>